<evidence type="ECO:0000313" key="2">
    <source>
        <dbReference type="EMBL" id="NMA44281.1"/>
    </source>
</evidence>
<evidence type="ECO:0000313" key="3">
    <source>
        <dbReference type="Proteomes" id="UP000526302"/>
    </source>
</evidence>
<keyword evidence="1" id="KW-0812">Transmembrane</keyword>
<feature type="transmembrane region" description="Helical" evidence="1">
    <location>
        <begin position="16"/>
        <end position="40"/>
    </location>
</feature>
<reference evidence="2 3" key="1">
    <citation type="journal article" date="2020" name="Biotechnol. Biofuels">
        <title>New insights from the biogas microbiome by comprehensive genome-resolved metagenomics of nearly 1600 species originating from multiple anaerobic digesters.</title>
        <authorList>
            <person name="Campanaro S."/>
            <person name="Treu L."/>
            <person name="Rodriguez-R L.M."/>
            <person name="Kovalovszki A."/>
            <person name="Ziels R.M."/>
            <person name="Maus I."/>
            <person name="Zhu X."/>
            <person name="Kougias P.G."/>
            <person name="Basile A."/>
            <person name="Luo G."/>
            <person name="Schluter A."/>
            <person name="Konstantinidis K.T."/>
            <person name="Angelidaki I."/>
        </authorList>
    </citation>
    <scope>NUCLEOTIDE SEQUENCE [LARGE SCALE GENOMIC DNA]</scope>
    <source>
        <strain evidence="2">AS22ysBPME_79</strain>
    </source>
</reference>
<name>A0A7K4BYR1_9ARCH</name>
<proteinExistence type="predicted"/>
<comment type="caution">
    <text evidence="2">The sequence shown here is derived from an EMBL/GenBank/DDBJ whole genome shotgun (WGS) entry which is preliminary data.</text>
</comment>
<organism evidence="2 3">
    <name type="scientific">Candidatus Iainarchaeum sp</name>
    <dbReference type="NCBI Taxonomy" id="3101447"/>
    <lineage>
        <taxon>Archaea</taxon>
        <taxon>Candidatus Iainarchaeota</taxon>
        <taxon>Candidatus Iainarchaeia</taxon>
        <taxon>Candidatus Iainarchaeales</taxon>
        <taxon>Candidatus Iainarchaeaceae</taxon>
        <taxon>Candidatus Iainarchaeum</taxon>
    </lineage>
</organism>
<dbReference type="AlphaFoldDB" id="A0A7K4BYR1"/>
<gene>
    <name evidence="2" type="ORF">GX950_00500</name>
</gene>
<evidence type="ECO:0000256" key="1">
    <source>
        <dbReference type="SAM" id="Phobius"/>
    </source>
</evidence>
<dbReference type="Proteomes" id="UP000526302">
    <property type="component" value="Unassembled WGS sequence"/>
</dbReference>
<accession>A0A7K4BYR1</accession>
<keyword evidence="1" id="KW-0472">Membrane</keyword>
<protein>
    <submittedName>
        <fullName evidence="2">Uncharacterized protein</fullName>
    </submittedName>
</protein>
<dbReference type="EMBL" id="JAAZKV010000004">
    <property type="protein sequence ID" value="NMA44281.1"/>
    <property type="molecule type" value="Genomic_DNA"/>
</dbReference>
<keyword evidence="1" id="KW-1133">Transmembrane helix</keyword>
<sequence>MKIFDFFKPTWKKLQWFFLIFFIAQVYQYLIIGIIPYQLFANFVNFVLNPATIIMQSSSKISEPELLTPLAATVNALWHYFLATIMAKEISKDKE</sequence>